<evidence type="ECO:0008006" key="5">
    <source>
        <dbReference type="Google" id="ProtNLM"/>
    </source>
</evidence>
<protein>
    <recommendedName>
        <fullName evidence="5">Neural proliferation differentiation and control protein 1</fullName>
    </recommendedName>
</protein>
<dbReference type="OrthoDB" id="295274at2759"/>
<reference evidence="3 4" key="1">
    <citation type="journal article" date="2015" name="Nat. Commun.">
        <title>Lucilia cuprina genome unlocks parasitic fly biology to underpin future interventions.</title>
        <authorList>
            <person name="Anstead C.A."/>
            <person name="Korhonen P.K."/>
            <person name="Young N.D."/>
            <person name="Hall R.S."/>
            <person name="Jex A.R."/>
            <person name="Murali S.C."/>
            <person name="Hughes D.S."/>
            <person name="Lee S.F."/>
            <person name="Perry T."/>
            <person name="Stroehlein A.J."/>
            <person name="Ansell B.R."/>
            <person name="Breugelmans B."/>
            <person name="Hofmann A."/>
            <person name="Qu J."/>
            <person name="Dugan S."/>
            <person name="Lee S.L."/>
            <person name="Chao H."/>
            <person name="Dinh H."/>
            <person name="Han Y."/>
            <person name="Doddapaneni H.V."/>
            <person name="Worley K.C."/>
            <person name="Muzny D.M."/>
            <person name="Ioannidis P."/>
            <person name="Waterhouse R.M."/>
            <person name="Zdobnov E.M."/>
            <person name="James P.J."/>
            <person name="Bagnall N.H."/>
            <person name="Kotze A.C."/>
            <person name="Gibbs R.A."/>
            <person name="Richards S."/>
            <person name="Batterham P."/>
            <person name="Gasser R.B."/>
        </authorList>
    </citation>
    <scope>NUCLEOTIDE SEQUENCE [LARGE SCALE GENOMIC DNA]</scope>
    <source>
        <strain evidence="3 4">LS</strain>
        <tissue evidence="3">Full body</tissue>
    </source>
</reference>
<dbReference type="Pfam" id="PF06809">
    <property type="entry name" value="NPDC1"/>
    <property type="match status" value="1"/>
</dbReference>
<dbReference type="OMA" id="INMKMDR"/>
<comment type="caution">
    <text evidence="3">The sequence shown here is derived from an EMBL/GenBank/DDBJ whole genome shotgun (WGS) entry which is preliminary data.</text>
</comment>
<evidence type="ECO:0000313" key="4">
    <source>
        <dbReference type="Proteomes" id="UP000037069"/>
    </source>
</evidence>
<keyword evidence="2" id="KW-0472">Membrane</keyword>
<dbReference type="InterPro" id="IPR009635">
    <property type="entry name" value="NPDC1"/>
</dbReference>
<feature type="transmembrane region" description="Helical" evidence="2">
    <location>
        <begin position="346"/>
        <end position="372"/>
    </location>
</feature>
<dbReference type="PANTHER" id="PTHR23352">
    <property type="entry name" value="NEURAL PROLIFERATION DIFFERENTIATION AND CONTROL PROTEIN-1 NPDC-1 PROTEIN"/>
    <property type="match status" value="1"/>
</dbReference>
<organism evidence="3 4">
    <name type="scientific">Lucilia cuprina</name>
    <name type="common">Green bottle fly</name>
    <name type="synonym">Australian sheep blowfly</name>
    <dbReference type="NCBI Taxonomy" id="7375"/>
    <lineage>
        <taxon>Eukaryota</taxon>
        <taxon>Metazoa</taxon>
        <taxon>Ecdysozoa</taxon>
        <taxon>Arthropoda</taxon>
        <taxon>Hexapoda</taxon>
        <taxon>Insecta</taxon>
        <taxon>Pterygota</taxon>
        <taxon>Neoptera</taxon>
        <taxon>Endopterygota</taxon>
        <taxon>Diptera</taxon>
        <taxon>Brachycera</taxon>
        <taxon>Muscomorpha</taxon>
        <taxon>Oestroidea</taxon>
        <taxon>Calliphoridae</taxon>
        <taxon>Luciliinae</taxon>
        <taxon>Lucilia</taxon>
    </lineage>
</organism>
<dbReference type="AlphaFoldDB" id="A0A0L0CF39"/>
<accession>A0A0L0CF39</accession>
<name>A0A0L0CF39_LUCCU</name>
<gene>
    <name evidence="3" type="ORF">FF38_01617</name>
</gene>
<dbReference type="EMBL" id="JRES01000487">
    <property type="protein sequence ID" value="KNC30860.1"/>
    <property type="molecule type" value="Genomic_DNA"/>
</dbReference>
<keyword evidence="4" id="KW-1185">Reference proteome</keyword>
<keyword evidence="2" id="KW-0812">Transmembrane</keyword>
<feature type="coiled-coil region" evidence="1">
    <location>
        <begin position="74"/>
        <end position="108"/>
    </location>
</feature>
<evidence type="ECO:0000256" key="2">
    <source>
        <dbReference type="SAM" id="Phobius"/>
    </source>
</evidence>
<evidence type="ECO:0000256" key="1">
    <source>
        <dbReference type="SAM" id="Coils"/>
    </source>
</evidence>
<dbReference type="Proteomes" id="UP000037069">
    <property type="component" value="Unassembled WGS sequence"/>
</dbReference>
<keyword evidence="1" id="KW-0175">Coiled coil</keyword>
<feature type="transmembrane region" description="Helical" evidence="2">
    <location>
        <begin position="14"/>
        <end position="32"/>
    </location>
</feature>
<dbReference type="GO" id="GO:0016020">
    <property type="term" value="C:membrane"/>
    <property type="evidence" value="ECO:0007669"/>
    <property type="project" value="InterPro"/>
</dbReference>
<proteinExistence type="predicted"/>
<sequence>MFAAIVGDIQLKTLVALIILLNILGQCEMSIYPGLRRRPLQQAPASFEVNSDFLTQLMEENARRRLQQQFEQHLELINMQLMRQRQREERLRERYRQHQLAAMAAENEEYEYMQKMKEQNENSLNNNIQQYDQYDNTNPDFTYKYPTINSLENQRGRIKFAVPPTDLRYYEVDDERNDDEEAGENNEVTMIRGENEGDVDADDAGEVEGVEVDKEEDLDSRVLEEYEEYKPNEEENTNNKEAKNGEIKNSVGSTMILSPAQAGVATPTSGNTNFYRIKPQTAAAAAAAGVNTLNVQQTQNGVAPARQDITTLIDKLHPKIEQTPQAEMNEGHMVLREHLGMKGEMGMYVVALIAGVSAAATVGLFVLGIAWYTFHNKSKAAADVEYPAYGVTGPNKDISPSGDRKLAQSAQMYHYQHQKQQIIAMENRQNNEENCEMSYVESDDDNEEGDYTVYECPGLAPTGEMEVKNPLFLDDTPVTPALGNHPITQVSAQQPTVKKLFEKTHSTTNTALPTNTTLAAAAAAITAASSEDKKQKKSKK</sequence>
<keyword evidence="2" id="KW-1133">Transmembrane helix</keyword>
<dbReference type="PANTHER" id="PTHR23352:SF2">
    <property type="entry name" value="NEURAL PROLIFERATION DIFFERENTIATION AND CONTROL PROTEIN 1"/>
    <property type="match status" value="1"/>
</dbReference>
<evidence type="ECO:0000313" key="3">
    <source>
        <dbReference type="EMBL" id="KNC30860.1"/>
    </source>
</evidence>